<dbReference type="PANTHER" id="PTHR37017">
    <property type="entry name" value="AB HYDROLASE-1 DOMAIN-CONTAINING PROTEIN-RELATED"/>
    <property type="match status" value="1"/>
</dbReference>
<evidence type="ECO:0000313" key="3">
    <source>
        <dbReference type="Proteomes" id="UP001446871"/>
    </source>
</evidence>
<sequence length="280" mass="30410">MSEIASQPHQNQMSGKKPTLLFLHGSMHTGQVWERVVPLLEARGYARCLTPQLCFCGTAEPVPSIAPCVAQVRALIADEIEAGRDVILINHSFAGIVGCSAVNGFTSTTTSPEDIGRVIGIIMLSAFAIPSNTSALDFIRAFGGMTPMARPGPEGWDVLVKDPLDAFYHDLAPEDADLWHSRLQRQSSTTRTSAEGVYAGWKDDDVPVWFVVTRQDRCIPSVFQERMIDMMDAEGMAKKPVVRRVVDSGHSPMLSQPEVTASVIEEAVEAMVAGKPSIDS</sequence>
<accession>A0ABR1U4L1</accession>
<dbReference type="EMBL" id="JAQQWM010000008">
    <property type="protein sequence ID" value="KAK8053121.1"/>
    <property type="molecule type" value="Genomic_DNA"/>
</dbReference>
<dbReference type="InterPro" id="IPR052897">
    <property type="entry name" value="Sec-Metab_Biosynth_Hydrolase"/>
</dbReference>
<name>A0ABR1U4L1_9PEZI</name>
<dbReference type="Pfam" id="PF12697">
    <property type="entry name" value="Abhydrolase_6"/>
    <property type="match status" value="1"/>
</dbReference>
<keyword evidence="3" id="KW-1185">Reference proteome</keyword>
<dbReference type="SUPFAM" id="SSF53474">
    <property type="entry name" value="alpha/beta-Hydrolases"/>
    <property type="match status" value="1"/>
</dbReference>
<evidence type="ECO:0000313" key="2">
    <source>
        <dbReference type="EMBL" id="KAK8053121.1"/>
    </source>
</evidence>
<dbReference type="InterPro" id="IPR029058">
    <property type="entry name" value="AB_hydrolase_fold"/>
</dbReference>
<protein>
    <submittedName>
        <fullName evidence="2">Alpha/beta-hydrolase</fullName>
    </submittedName>
</protein>
<dbReference type="Proteomes" id="UP001446871">
    <property type="component" value="Unassembled WGS sequence"/>
</dbReference>
<reference evidence="2 3" key="1">
    <citation type="submission" date="2023-01" db="EMBL/GenBank/DDBJ databases">
        <title>Analysis of 21 Apiospora genomes using comparative genomics revels a genus with tremendous synthesis potential of carbohydrate active enzymes and secondary metabolites.</title>
        <authorList>
            <person name="Sorensen T."/>
        </authorList>
    </citation>
    <scope>NUCLEOTIDE SEQUENCE [LARGE SCALE GENOMIC DNA]</scope>
    <source>
        <strain evidence="2 3">CBS 83171</strain>
    </source>
</reference>
<dbReference type="PANTHER" id="PTHR37017:SF11">
    <property type="entry name" value="ESTERASE_LIPASE_THIOESTERASE DOMAIN-CONTAINING PROTEIN"/>
    <property type="match status" value="1"/>
</dbReference>
<proteinExistence type="predicted"/>
<comment type="caution">
    <text evidence="2">The sequence shown here is derived from an EMBL/GenBank/DDBJ whole genome shotgun (WGS) entry which is preliminary data.</text>
</comment>
<dbReference type="InterPro" id="IPR000073">
    <property type="entry name" value="AB_hydrolase_1"/>
</dbReference>
<dbReference type="Gene3D" id="3.40.50.1820">
    <property type="entry name" value="alpha/beta hydrolase"/>
    <property type="match status" value="1"/>
</dbReference>
<feature type="domain" description="AB hydrolase-1" evidence="1">
    <location>
        <begin position="20"/>
        <end position="262"/>
    </location>
</feature>
<evidence type="ECO:0000259" key="1">
    <source>
        <dbReference type="Pfam" id="PF12697"/>
    </source>
</evidence>
<gene>
    <name evidence="2" type="ORF">PG996_012422</name>
</gene>
<organism evidence="2 3">
    <name type="scientific">Apiospora saccharicola</name>
    <dbReference type="NCBI Taxonomy" id="335842"/>
    <lineage>
        <taxon>Eukaryota</taxon>
        <taxon>Fungi</taxon>
        <taxon>Dikarya</taxon>
        <taxon>Ascomycota</taxon>
        <taxon>Pezizomycotina</taxon>
        <taxon>Sordariomycetes</taxon>
        <taxon>Xylariomycetidae</taxon>
        <taxon>Amphisphaeriales</taxon>
        <taxon>Apiosporaceae</taxon>
        <taxon>Apiospora</taxon>
    </lineage>
</organism>